<keyword evidence="6" id="KW-0679">Respiratory chain</keyword>
<dbReference type="EMBL" id="GL888128">
    <property type="protein sequence ID" value="EGI66816.1"/>
    <property type="molecule type" value="Genomic_DNA"/>
</dbReference>
<keyword evidence="7" id="KW-0999">Mitochondrion inner membrane</keyword>
<keyword evidence="11 12" id="KW-1015">Disulfide bond</keyword>
<organism evidence="14">
    <name type="scientific">Acromyrmex echinatior</name>
    <name type="common">Panamanian leafcutter ant</name>
    <name type="synonym">Acromyrmex octospinosus echinatior</name>
    <dbReference type="NCBI Taxonomy" id="103372"/>
    <lineage>
        <taxon>Eukaryota</taxon>
        <taxon>Metazoa</taxon>
        <taxon>Ecdysozoa</taxon>
        <taxon>Arthropoda</taxon>
        <taxon>Hexapoda</taxon>
        <taxon>Insecta</taxon>
        <taxon>Pterygota</taxon>
        <taxon>Neoptera</taxon>
        <taxon>Endopterygota</taxon>
        <taxon>Hymenoptera</taxon>
        <taxon>Apocrita</taxon>
        <taxon>Aculeata</taxon>
        <taxon>Formicoidea</taxon>
        <taxon>Formicidae</taxon>
        <taxon>Myrmicinae</taxon>
        <taxon>Acromyrmex</taxon>
    </lineage>
</organism>
<evidence type="ECO:0000313" key="14">
    <source>
        <dbReference type="Proteomes" id="UP000007755"/>
    </source>
</evidence>
<dbReference type="GO" id="GO:0005758">
    <property type="term" value="C:mitochondrial intermembrane space"/>
    <property type="evidence" value="ECO:0007669"/>
    <property type="project" value="UniProtKB-SubCell"/>
</dbReference>
<dbReference type="OrthoDB" id="9992197at2759"/>
<dbReference type="Proteomes" id="UP000007755">
    <property type="component" value="Unassembled WGS sequence"/>
</dbReference>
<dbReference type="FunCoup" id="F4WG49">
    <property type="interactions" value="257"/>
</dbReference>
<keyword evidence="10" id="KW-0472">Membrane</keyword>
<evidence type="ECO:0000256" key="3">
    <source>
        <dbReference type="ARBA" id="ARBA00004637"/>
    </source>
</evidence>
<evidence type="ECO:0000256" key="5">
    <source>
        <dbReference type="ARBA" id="ARBA00022448"/>
    </source>
</evidence>
<protein>
    <submittedName>
        <fullName evidence="13">Uncharacterized protein</fullName>
    </submittedName>
</protein>
<dbReference type="InterPro" id="IPR019342">
    <property type="entry name" value="NADH_UbQ_OxRdtase_FeS-su5"/>
</dbReference>
<proteinExistence type="inferred from homology"/>
<dbReference type="PANTHER" id="PTHR21268">
    <property type="entry name" value="NADH DEHYDROGENASE [UBIQUINONE] IRON-SULFUR PROTEIN 5"/>
    <property type="match status" value="1"/>
</dbReference>
<reference evidence="13" key="1">
    <citation type="submission" date="2011-02" db="EMBL/GenBank/DDBJ databases">
        <title>The genome of the leaf-cutting ant Acromyrmex echinatior suggests key adaptations to social evolution and fungus farming.</title>
        <authorList>
            <person name="Nygaard S."/>
            <person name="Zhang G."/>
        </authorList>
    </citation>
    <scope>NUCLEOTIDE SEQUENCE</scope>
</reference>
<evidence type="ECO:0000256" key="2">
    <source>
        <dbReference type="ARBA" id="ARBA00004569"/>
    </source>
</evidence>
<comment type="subcellular location">
    <subcellularLocation>
        <location evidence="3">Mitochondrion inner membrane</location>
        <topology evidence="3">Peripheral membrane protein</topology>
    </subcellularLocation>
    <subcellularLocation>
        <location evidence="2">Mitochondrion intermembrane space</location>
    </subcellularLocation>
</comment>
<evidence type="ECO:0000256" key="11">
    <source>
        <dbReference type="ARBA" id="ARBA00023157"/>
    </source>
</evidence>
<comment type="function">
    <text evidence="1">Accessory subunit of the mitochondrial membrane respiratory chain NADH dehydrogenase (Complex I), that is believed not to be involved in catalysis. Complex I functions in the transfer of electrons from NADH to the respiratory chain. The immediate electron acceptor for the enzyme is believed to be ubiquinone.</text>
</comment>
<dbReference type="AlphaFoldDB" id="F4WG49"/>
<sequence length="160" mass="19127">MLISLARIYNTIDLDLLCRTTLKIFACHVLKRTNLWQHQPDLTSNAIIYIMLDHDNIIWTRWNSAPMFKGPPSDAFLHVRNLQSHKQCGPYELMYMDCMEAYGYHRGKEKCRLILEDLYECIMGIKRRRRLIAMDAERQRQFKDGERKKLYDETPPLDLY</sequence>
<evidence type="ECO:0000256" key="12">
    <source>
        <dbReference type="PIRSR" id="PIRSR619342-50"/>
    </source>
</evidence>
<dbReference type="STRING" id="103372.F4WG49"/>
<dbReference type="InParanoid" id="F4WG49"/>
<keyword evidence="5" id="KW-0813">Transport</keyword>
<evidence type="ECO:0000313" key="13">
    <source>
        <dbReference type="EMBL" id="EGI66816.1"/>
    </source>
</evidence>
<evidence type="ECO:0000256" key="6">
    <source>
        <dbReference type="ARBA" id="ARBA00022660"/>
    </source>
</evidence>
<evidence type="ECO:0000256" key="7">
    <source>
        <dbReference type="ARBA" id="ARBA00022792"/>
    </source>
</evidence>
<evidence type="ECO:0000256" key="4">
    <source>
        <dbReference type="ARBA" id="ARBA00007372"/>
    </source>
</evidence>
<gene>
    <name evidence="13" type="ORF">G5I_04622</name>
</gene>
<dbReference type="Pfam" id="PF10200">
    <property type="entry name" value="Ndufs5"/>
    <property type="match status" value="1"/>
</dbReference>
<dbReference type="eggNOG" id="KOG4110">
    <property type="taxonomic scope" value="Eukaryota"/>
</dbReference>
<evidence type="ECO:0000256" key="9">
    <source>
        <dbReference type="ARBA" id="ARBA00023128"/>
    </source>
</evidence>
<accession>F4WG49</accession>
<name>F4WG49_ACREC</name>
<evidence type="ECO:0000256" key="10">
    <source>
        <dbReference type="ARBA" id="ARBA00023136"/>
    </source>
</evidence>
<dbReference type="GO" id="GO:0005743">
    <property type="term" value="C:mitochondrial inner membrane"/>
    <property type="evidence" value="ECO:0007669"/>
    <property type="project" value="UniProtKB-SubCell"/>
</dbReference>
<feature type="disulfide bond" evidence="12">
    <location>
        <begin position="88"/>
        <end position="121"/>
    </location>
</feature>
<dbReference type="PANTHER" id="PTHR21268:SF2">
    <property type="entry name" value="NADH DEHYDROGENASE [UBIQUINONE] IRON-SULFUR PROTEIN 5"/>
    <property type="match status" value="1"/>
</dbReference>
<evidence type="ECO:0000256" key="8">
    <source>
        <dbReference type="ARBA" id="ARBA00022982"/>
    </source>
</evidence>
<evidence type="ECO:0000256" key="1">
    <source>
        <dbReference type="ARBA" id="ARBA00003195"/>
    </source>
</evidence>
<keyword evidence="14" id="KW-1185">Reference proteome</keyword>
<comment type="similarity">
    <text evidence="4">Belongs to the complex I NDUFS5 subunit family.</text>
</comment>
<feature type="disulfide bond" evidence="12">
    <location>
        <begin position="98"/>
        <end position="111"/>
    </location>
</feature>
<keyword evidence="9" id="KW-0496">Mitochondrion</keyword>
<keyword evidence="8" id="KW-0249">Electron transport</keyword>